<evidence type="ECO:0000259" key="4">
    <source>
        <dbReference type="SMART" id="SM00642"/>
    </source>
</evidence>
<dbReference type="RefSeq" id="WP_229162178.1">
    <property type="nucleotide sequence ID" value="NZ_JAJEWP010000006.1"/>
</dbReference>
<reference evidence="5 6" key="1">
    <citation type="submission" date="2021-10" db="EMBL/GenBank/DDBJ databases">
        <title>Draft genome of Aestuariibacter halophilus JC2043.</title>
        <authorList>
            <person name="Emsley S.A."/>
            <person name="Pfannmuller K.M."/>
            <person name="Ushijima B."/>
            <person name="Saw J.H."/>
            <person name="Videau P."/>
        </authorList>
    </citation>
    <scope>NUCLEOTIDE SEQUENCE [LARGE SCALE GENOMIC DNA]</scope>
    <source>
        <strain evidence="5 6">JC2043</strain>
    </source>
</reference>
<keyword evidence="6" id="KW-1185">Reference proteome</keyword>
<protein>
    <submittedName>
        <fullName evidence="5">Pullulanase-type alpha-1,6-glucosidase</fullName>
    </submittedName>
</protein>
<dbReference type="InterPro" id="IPR024561">
    <property type="entry name" value="Pullul_strch_C"/>
</dbReference>
<dbReference type="SUPFAM" id="SSF51445">
    <property type="entry name" value="(Trans)glycosidases"/>
    <property type="match status" value="2"/>
</dbReference>
<dbReference type="SUPFAM" id="SSF81296">
    <property type="entry name" value="E set domains"/>
    <property type="match status" value="2"/>
</dbReference>
<keyword evidence="2" id="KW-0378">Hydrolase</keyword>
<comment type="caution">
    <text evidence="5">The sequence shown here is derived from an EMBL/GenBank/DDBJ whole genome shotgun (WGS) entry which is preliminary data.</text>
</comment>
<feature type="signal peptide" evidence="3">
    <location>
        <begin position="1"/>
        <end position="23"/>
    </location>
</feature>
<sequence>MNRVIQGWIFSMVMLGVSSLSLAAQPQSSAGDVIQDQVFYFVIPDRFANGDNTNDTGGINGGKYQHGFDATDSRFYHGGDLAGLTAKLPYLKTLGVTAVWISPPFVNKPVQGQSAGYHGYWATDYTQVDPHWGSNDDLHTFVSRAHAYKMKVFLDVVINHTADVIKFSECHDASGALLEGLSSCPYKTVAEAQTTPYTPFIPAGEEAVKSPAWLNDPAYYHNQGDSTFDGESSLNGDFFGLDDLDTANPTVIAGMIDIFKGWITDFGIDGFRVDTIKHVDVGLWQQWVPAIQAHAEAQGINDFFIFGEVFDGAPARLSTFTREATFPSVLDFGLYYAFKDVVSDYQGTDRLAWVFSQDDGYLDADTQANHLMNFVSNHDVGRIGHFIDQMPISEVEKLARAKLAQTLMFFSRGVPVIYYGDEQGFTGDGGDAEAREDMMPSSVASYNDNDLLGTEATTADDNFDRRHPLYNHLRNLARIKKQVKALRRGTQIVRYSQSTPGLFVTSRILPGEAREAVIAINTSTDPQSLTLPALSSHYNQVWPSMARNQPAIKGAEMELEVPGLSARVYLSNQVLALPQNLPTVSFANVSEGDLVNGLVDVQAQLSGGDDSPVPLYRVHFSMQVGDGPLQPLGTDLTADYRVFADVSMLPDDSQITFYATVDGYGQASNSAQVTVTKGLVKGMTVYFKKPSDWGDEVNIYWFGSAPQADVQWPGVAMTPVIDDWYQFTFDDGVGQANLIFNDGSQQTADLFRQGDGCYVEQAWQDSCDIPEPGMTVYFQAPADWGSDVNVYWFNTPGQSATDWPGQPMTLIGERWYRFQFDNDVNAANLIFNDGSQQTTDLYREGDGCYVEQAWLSDCTPPVAGIKVLFKRPATWAETLYIHYWNSEPVAGTNWPGIEMTDEGNDWYSYQFPLNGDSANLLFHDGQGNQTGDLYRTQNGCYVGGNWQDSCVTDVLPQGMTVYFRRPLDWNVPNVHYWYDGGASTWPGEEMSALGNDWYAFQLPDGVTATNLVINDKTDGSNGHQTGDLYREGDGCYDLDSNSWADSCPIPGYTVYFKKPAAWSNAHAYYWSTSPYDVASVGWPGEAMTALGDDWFSYQLPDGVQASNIIFNNAGQPQTADLSRSGDGCYTLEGGWTDTCEAPQPGMTVYFYKPDHWGSALNVYFFNAPDAPSWPGLPMVSLGEGWYSYTFAQGVTAANLIFNDGQGNQTADLYRENGGCYGEFGDRWRQSCLVPSDSGVEIVNQAAHWLSGETLAWQVADSRASQYRLYYAMNATLDVEAGAMVGEDGYVSLTNSGSLSVALQERYPHLAGWASFQLSDTTQNGTLAQAQLVAAAFDSSGNLLEATRVQRAGALDTLFAYDGNLGVQYAEGVPSVTLWAPTAQSVELVRYDSDGNELARHSADAVSQGAYTFNGSADWDRQYYRFALTVYHPVSNSIEFYEVTDPYSVTLSANSSFSQFVDMTSSDSTLAPTDWWSINKALPSAQDITLYEGHVRDFSQHDTSVPVADRGKYTAFTHNGENGAALSLGMAHLKRLQQAGLSHFHLLPVFDISSVDENPDHRVDIADPFSRLCSLSTDDVVQSRCDTYGETPIVDVLQALRDTDAGTEDIQALVGAMVNLDSFNWGYDPFHFNAPEGSYATSPDGITRILEFRQMVKALDEIGLKVVMDVVYNHTSASGLWSNSVLDKTVPGYYHRLNPISGAVENSTCCDNTATEHRMMEKLMVDTLVHWARYYKIDAFRFDLMGHIPKSAMLAAQAALAELTLAEDGVDGANVYLYGEGWDFGEVAGNQRFEQATQFNMAGTDIGTFNDRLRSAVRGGNFTDSGRAQGWTSGNELFSNGYVSGGGVNDQADRIRIGLAGNLQTYPFIDHSGNANTGVSYGGVGYTLDPQESVNYVDKHDNETLWDNTQAKLPDSMSMDDRVRVHMLSTALINYGQGVPFYQMGTDLLRSKSLDRNSYNSGDWFNRVDFSAQDNQWAAGLPLAQDNQVRWQTMSDIIANGNIVVTPAHQQRAHDLFIEQLKVRYSSPLFRLSDADYVHTRLAFHNTGAAQTPGLIAMTLSDGQCSGVDLDPQVDGLLVLFNADDQALQITVPGTAGSSLHPLLAVSSDSAQQGVLIDHETYTVPAHTATVLVKPQGALQGDYPCNPQAGTSNQPGMVVNVKKPADWSTVNLYYWNTSPVEASVGWPGAPMAALGDDWYQLQLPNGVDQSNLIFNDGQGQQTTDLYRQGDGCYDIGLASWSDSCSLPGLRVYFQKPADWSNDIHIHYWNAGSVAGTAWPGEVMTALAGGWFFFQMPDGVRSANLIFNDANTGSGGQTADLSRQRDGCYVFASQTWSDTCEVASP</sequence>
<dbReference type="Pfam" id="PF00128">
    <property type="entry name" value="Alpha-amylase"/>
    <property type="match status" value="1"/>
</dbReference>
<dbReference type="SMART" id="SM00642">
    <property type="entry name" value="Aamy"/>
    <property type="match status" value="1"/>
</dbReference>
<dbReference type="InterPro" id="IPR014756">
    <property type="entry name" value="Ig_E-set"/>
</dbReference>
<evidence type="ECO:0000256" key="3">
    <source>
        <dbReference type="SAM" id="SignalP"/>
    </source>
</evidence>
<evidence type="ECO:0000313" key="5">
    <source>
        <dbReference type="EMBL" id="MCC2617790.1"/>
    </source>
</evidence>
<proteinExistence type="inferred from homology"/>
<dbReference type="InterPro" id="IPR041111">
    <property type="entry name" value="Pullulanase_Ins"/>
</dbReference>
<dbReference type="Pfam" id="PF18494">
    <property type="entry name" value="Pullulanase_Ins"/>
    <property type="match status" value="1"/>
</dbReference>
<dbReference type="Gene3D" id="2.60.40.1180">
    <property type="entry name" value="Golgi alpha-mannosidase II"/>
    <property type="match status" value="1"/>
</dbReference>
<dbReference type="Gene3D" id="3.20.20.80">
    <property type="entry name" value="Glycosidases"/>
    <property type="match status" value="2"/>
</dbReference>
<dbReference type="InterPro" id="IPR017853">
    <property type="entry name" value="GH"/>
</dbReference>
<dbReference type="InterPro" id="IPR013783">
    <property type="entry name" value="Ig-like_fold"/>
</dbReference>
<evidence type="ECO:0000313" key="6">
    <source>
        <dbReference type="Proteomes" id="UP001520878"/>
    </source>
</evidence>
<feature type="domain" description="Glycosyl hydrolase family 13 catalytic" evidence="4">
    <location>
        <begin position="41"/>
        <end position="480"/>
    </location>
</feature>
<dbReference type="InterPro" id="IPR040671">
    <property type="entry name" value="Pullulanase_N2"/>
</dbReference>
<dbReference type="NCBIfam" id="TIGR02103">
    <property type="entry name" value="pullul_strch"/>
    <property type="match status" value="1"/>
</dbReference>
<dbReference type="Gene3D" id="2.60.40.10">
    <property type="entry name" value="Immunoglobulins"/>
    <property type="match status" value="9"/>
</dbReference>
<accession>A0ABS8GD43</accession>
<name>A0ABS8GD43_9ALTE</name>
<dbReference type="SUPFAM" id="SSF51011">
    <property type="entry name" value="Glycosyl hydrolase domain"/>
    <property type="match status" value="1"/>
</dbReference>
<dbReference type="Pfam" id="PF16738">
    <property type="entry name" value="CBM26"/>
    <property type="match status" value="8"/>
</dbReference>
<dbReference type="Pfam" id="PF11852">
    <property type="entry name" value="Pullul_strch_C"/>
    <property type="match status" value="1"/>
</dbReference>
<dbReference type="InterPro" id="IPR011839">
    <property type="entry name" value="Pullul_strch"/>
</dbReference>
<dbReference type="EMBL" id="JAJEWP010000006">
    <property type="protein sequence ID" value="MCC2617790.1"/>
    <property type="molecule type" value="Genomic_DNA"/>
</dbReference>
<keyword evidence="2" id="KW-0326">Glycosidase</keyword>
<dbReference type="CDD" id="cd11341">
    <property type="entry name" value="AmyAc_Pullulanase_LD-like"/>
    <property type="match status" value="1"/>
</dbReference>
<dbReference type="PANTHER" id="PTHR43002">
    <property type="entry name" value="GLYCOGEN DEBRANCHING ENZYME"/>
    <property type="match status" value="1"/>
</dbReference>
<keyword evidence="3" id="KW-0732">Signal</keyword>
<evidence type="ECO:0000256" key="1">
    <source>
        <dbReference type="ARBA" id="ARBA00008061"/>
    </source>
</evidence>
<dbReference type="CDD" id="cd02860">
    <property type="entry name" value="E_set_Pullulanase"/>
    <property type="match status" value="1"/>
</dbReference>
<feature type="chain" id="PRO_5045090336" evidence="3">
    <location>
        <begin position="24"/>
        <end position="2343"/>
    </location>
</feature>
<dbReference type="Pfam" id="PF17967">
    <property type="entry name" value="Pullulanase_N2"/>
    <property type="match status" value="1"/>
</dbReference>
<dbReference type="CDD" id="cd11339">
    <property type="entry name" value="AmyAc_bac_CMD_like_2"/>
    <property type="match status" value="1"/>
</dbReference>
<dbReference type="InterPro" id="IPR013780">
    <property type="entry name" value="Glyco_hydro_b"/>
</dbReference>
<organism evidence="5 6">
    <name type="scientific">Fluctibacter halophilus</name>
    <dbReference type="NCBI Taxonomy" id="226011"/>
    <lineage>
        <taxon>Bacteria</taxon>
        <taxon>Pseudomonadati</taxon>
        <taxon>Pseudomonadota</taxon>
        <taxon>Gammaproteobacteria</taxon>
        <taxon>Alteromonadales</taxon>
        <taxon>Alteromonadaceae</taxon>
        <taxon>Fluctibacter</taxon>
    </lineage>
</organism>
<gene>
    <name evidence="5" type="primary">pulA</name>
    <name evidence="5" type="ORF">LJ739_16180</name>
</gene>
<comment type="similarity">
    <text evidence="1">Belongs to the glycosyl hydrolase 13 family.</text>
</comment>
<dbReference type="InterPro" id="IPR006047">
    <property type="entry name" value="GH13_cat_dom"/>
</dbReference>
<dbReference type="Gene3D" id="2.60.40.1130">
    <property type="entry name" value="Rab geranylgeranyltransferase alpha-subunit, insert domain"/>
    <property type="match status" value="1"/>
</dbReference>
<dbReference type="InterPro" id="IPR031965">
    <property type="entry name" value="CBM26"/>
</dbReference>
<evidence type="ECO:0000256" key="2">
    <source>
        <dbReference type="ARBA" id="ARBA00023295"/>
    </source>
</evidence>
<dbReference type="Proteomes" id="UP001520878">
    <property type="component" value="Unassembled WGS sequence"/>
</dbReference>